<comment type="caution">
    <text evidence="1">The sequence shown here is derived from an EMBL/GenBank/DDBJ whole genome shotgun (WGS) entry which is preliminary data.</text>
</comment>
<protein>
    <submittedName>
        <fullName evidence="1">Uncharacterized protein</fullName>
    </submittedName>
</protein>
<proteinExistence type="predicted"/>
<gene>
    <name evidence="1" type="ORF">HF086_001369</name>
</gene>
<dbReference type="AlphaFoldDB" id="A0A922MC23"/>
<reference evidence="1" key="1">
    <citation type="journal article" date="2021" name="G3 (Bethesda)">
        <title>Genome and transcriptome analysis of the beet armyworm Spodoptera exigua reveals targets for pest control. .</title>
        <authorList>
            <person name="Simon S."/>
            <person name="Breeschoten T."/>
            <person name="Jansen H.J."/>
            <person name="Dirks R.P."/>
            <person name="Schranz M.E."/>
            <person name="Ros V.I.D."/>
        </authorList>
    </citation>
    <scope>NUCLEOTIDE SEQUENCE</scope>
    <source>
        <strain evidence="1">TB_SE_WUR_2020</strain>
    </source>
</reference>
<dbReference type="EMBL" id="JACEFF010000624">
    <property type="protein sequence ID" value="KAH9634167.1"/>
    <property type="molecule type" value="Genomic_DNA"/>
</dbReference>
<organism evidence="1 2">
    <name type="scientific">Spodoptera exigua</name>
    <name type="common">Beet armyworm</name>
    <name type="synonym">Noctua fulgens</name>
    <dbReference type="NCBI Taxonomy" id="7107"/>
    <lineage>
        <taxon>Eukaryota</taxon>
        <taxon>Metazoa</taxon>
        <taxon>Ecdysozoa</taxon>
        <taxon>Arthropoda</taxon>
        <taxon>Hexapoda</taxon>
        <taxon>Insecta</taxon>
        <taxon>Pterygota</taxon>
        <taxon>Neoptera</taxon>
        <taxon>Endopterygota</taxon>
        <taxon>Lepidoptera</taxon>
        <taxon>Glossata</taxon>
        <taxon>Ditrysia</taxon>
        <taxon>Noctuoidea</taxon>
        <taxon>Noctuidae</taxon>
        <taxon>Amphipyrinae</taxon>
        <taxon>Spodoptera</taxon>
    </lineage>
</organism>
<accession>A0A922MC23</accession>
<name>A0A922MC23_SPOEX</name>
<dbReference type="Proteomes" id="UP000814243">
    <property type="component" value="Unassembled WGS sequence"/>
</dbReference>
<evidence type="ECO:0000313" key="1">
    <source>
        <dbReference type="EMBL" id="KAH9634167.1"/>
    </source>
</evidence>
<sequence>MELFYRVVPWMFLFTSIAAEYIVYDFGHYTNHTVNYTSEVDNETTTVICARDHLYDGLDIRKVLGKWYARELYLHLSKEGVNEFNSCPQVTIWQEEKFPTTTFGVILLLFNWENMRRQILL</sequence>
<evidence type="ECO:0000313" key="2">
    <source>
        <dbReference type="Proteomes" id="UP000814243"/>
    </source>
</evidence>